<name>K1M2B7_CECL9</name>
<evidence type="ECO:0000313" key="1">
    <source>
        <dbReference type="EMBL" id="EKB50429.1"/>
    </source>
</evidence>
<comment type="caution">
    <text evidence="1">The sequence shown here is derived from an EMBL/GenBank/DDBJ whole genome shotgun (WGS) entry which is preliminary data.</text>
</comment>
<dbReference type="RefSeq" id="WP_009184022.1">
    <property type="nucleotide sequence ID" value="NZ_AMGM01000009.1"/>
</dbReference>
<evidence type="ECO:0008006" key="3">
    <source>
        <dbReference type="Google" id="ProtNLM"/>
    </source>
</evidence>
<evidence type="ECO:0000313" key="2">
    <source>
        <dbReference type="Proteomes" id="UP000004478"/>
    </source>
</evidence>
<organism evidence="1 2">
    <name type="scientific">Cecembia lonarensis (strain CCUG 58316 / KCTC 22772 / LW9)</name>
    <dbReference type="NCBI Taxonomy" id="1225176"/>
    <lineage>
        <taxon>Bacteria</taxon>
        <taxon>Pseudomonadati</taxon>
        <taxon>Bacteroidota</taxon>
        <taxon>Cytophagia</taxon>
        <taxon>Cytophagales</taxon>
        <taxon>Cyclobacteriaceae</taxon>
        <taxon>Cecembia</taxon>
    </lineage>
</organism>
<accession>K1M2B7</accession>
<dbReference type="PATRIC" id="fig|1225176.3.peg.1044"/>
<sequence>MRILITKFNFIFTVLAFSSFPLFAQFSLDLESGLVFPGYNEVRIPNQQGTTFDFNQDFEIQGALIPLRIRPGYTFGKNHIFALYAPLSASYVGSPGFPINFQNSQFEANREIEGFYKFNSYRLTYRRDLIQDEKWILGVGFTAKIRDAQVRLSNDSQIDFKDDIGFVPLLHLFVSYDAGPFRGVIEGDGLAGGPGRAFDFFGGLYIPLSNYFDLKAGYRILEGGADVSEVYNFALFNFASVGIIWGLK</sequence>
<dbReference type="AlphaFoldDB" id="K1M2B7"/>
<gene>
    <name evidence="1" type="ORF">B879_00978</name>
</gene>
<keyword evidence="2" id="KW-1185">Reference proteome</keyword>
<dbReference type="EMBL" id="AMGM01000009">
    <property type="protein sequence ID" value="EKB50429.1"/>
    <property type="molecule type" value="Genomic_DNA"/>
</dbReference>
<dbReference type="Proteomes" id="UP000004478">
    <property type="component" value="Unassembled WGS sequence"/>
</dbReference>
<proteinExistence type="predicted"/>
<reference evidence="1 2" key="1">
    <citation type="journal article" date="2012" name="J. Bacteriol.">
        <title>Draft Genome Sequence of Cecembia lonarensis Strain LW9T, Isolated from Lonar Lake, a Haloalkaline Lake in India.</title>
        <authorList>
            <person name="Shivaji S."/>
            <person name="Ara S."/>
            <person name="Singh A."/>
            <person name="Pinnaka A.K."/>
        </authorList>
    </citation>
    <scope>NUCLEOTIDE SEQUENCE [LARGE SCALE GENOMIC DNA]</scope>
    <source>
        <strain evidence="1 2">LW9</strain>
    </source>
</reference>
<protein>
    <recommendedName>
        <fullName evidence="3">Outer membrane protein beta-barrel domain-containing protein</fullName>
    </recommendedName>
</protein>
<dbReference type="OrthoDB" id="941853at2"/>